<gene>
    <name evidence="2" type="ORF">Hs20B_05730</name>
</gene>
<proteinExistence type="predicted"/>
<keyword evidence="3" id="KW-1185">Reference proteome</keyword>
<evidence type="ECO:0000313" key="3">
    <source>
        <dbReference type="Proteomes" id="UP000475928"/>
    </source>
</evidence>
<dbReference type="EMBL" id="BLLH01000002">
    <property type="protein sequence ID" value="GFH40175.1"/>
    <property type="molecule type" value="Genomic_DNA"/>
</dbReference>
<dbReference type="AlphaFoldDB" id="A0A6A0B636"/>
<protein>
    <submittedName>
        <fullName evidence="2">Uncharacterized protein</fullName>
    </submittedName>
</protein>
<feature type="compositionally biased region" description="Low complexity" evidence="1">
    <location>
        <begin position="55"/>
        <end position="85"/>
    </location>
</feature>
<feature type="region of interest" description="Disordered" evidence="1">
    <location>
        <begin position="22"/>
        <end position="85"/>
    </location>
</feature>
<evidence type="ECO:0000256" key="1">
    <source>
        <dbReference type="SAM" id="MobiDB-lite"/>
    </source>
</evidence>
<sequence>MTVIAGIILVALGFGGGYTLKSMATPTNTVPSHQRPTDFKTSGQSGDGNAPDAQGGATSDSSDSSTSGSSTATSSDNSTSTNTAV</sequence>
<name>A0A6A0B636_9LACT</name>
<reference evidence="2 3" key="1">
    <citation type="submission" date="2020-02" db="EMBL/GenBank/DDBJ databases">
        <title>Draft genome sequence of Lactococcus sp. Hs20B0-1.</title>
        <authorList>
            <person name="Noda S."/>
            <person name="Yuki M."/>
            <person name="Ohkuma M."/>
        </authorList>
    </citation>
    <scope>NUCLEOTIDE SEQUENCE [LARGE SCALE GENOMIC DNA]</scope>
    <source>
        <strain evidence="2 3">Hs20B0-1</strain>
    </source>
</reference>
<organism evidence="2 3">
    <name type="scientific">Pseudolactococcus insecticola</name>
    <dbReference type="NCBI Taxonomy" id="2709158"/>
    <lineage>
        <taxon>Bacteria</taxon>
        <taxon>Bacillati</taxon>
        <taxon>Bacillota</taxon>
        <taxon>Bacilli</taxon>
        <taxon>Lactobacillales</taxon>
        <taxon>Streptococcaceae</taxon>
        <taxon>Pseudolactococcus</taxon>
    </lineage>
</organism>
<comment type="caution">
    <text evidence="2">The sequence shown here is derived from an EMBL/GenBank/DDBJ whole genome shotgun (WGS) entry which is preliminary data.</text>
</comment>
<evidence type="ECO:0000313" key="2">
    <source>
        <dbReference type="EMBL" id="GFH40175.1"/>
    </source>
</evidence>
<feature type="compositionally biased region" description="Polar residues" evidence="1">
    <location>
        <begin position="22"/>
        <end position="44"/>
    </location>
</feature>
<accession>A0A6A0B636</accession>
<dbReference type="Proteomes" id="UP000475928">
    <property type="component" value="Unassembled WGS sequence"/>
</dbReference>